<evidence type="ECO:0000313" key="2">
    <source>
        <dbReference type="Proteomes" id="UP000324585"/>
    </source>
</evidence>
<organism evidence="1 2">
    <name type="scientific">Porphyridium purpureum</name>
    <name type="common">Red alga</name>
    <name type="synonym">Porphyridium cruentum</name>
    <dbReference type="NCBI Taxonomy" id="35688"/>
    <lineage>
        <taxon>Eukaryota</taxon>
        <taxon>Rhodophyta</taxon>
        <taxon>Bangiophyceae</taxon>
        <taxon>Porphyridiales</taxon>
        <taxon>Porphyridiaceae</taxon>
        <taxon>Porphyridium</taxon>
    </lineage>
</organism>
<gene>
    <name evidence="1" type="ORF">FVE85_0065</name>
</gene>
<proteinExistence type="predicted"/>
<sequence>MAKRLPSQEAAEALAKLRPFTRITGLLLGNSPGSGPQTGPVVVGTAQTDTYLVSAEPTGYAKGSEDERAEDRGDIKHLLTGLLDFDDLVVVLQGFSQPVWSKHPEIVSKGYIEIDMCTAEILMWQPDKTNERRSTHARFSYSWEEAERRSQTLKQWKHLAKPIKTLRDDPCVECAVGLQFFLDEECETWRSTFGAWRNMDKAEL</sequence>
<comment type="caution">
    <text evidence="1">The sequence shown here is derived from an EMBL/GenBank/DDBJ whole genome shotgun (WGS) entry which is preliminary data.</text>
</comment>
<dbReference type="EMBL" id="VRMN01000002">
    <property type="protein sequence ID" value="KAA8496336.1"/>
    <property type="molecule type" value="Genomic_DNA"/>
</dbReference>
<accession>A0A5J4YYE3</accession>
<dbReference type="Proteomes" id="UP000324585">
    <property type="component" value="Unassembled WGS sequence"/>
</dbReference>
<name>A0A5J4YYE3_PORPP</name>
<keyword evidence="2" id="KW-1185">Reference proteome</keyword>
<protein>
    <submittedName>
        <fullName evidence="1">Uncharacterized protein</fullName>
    </submittedName>
</protein>
<reference evidence="2" key="1">
    <citation type="journal article" date="2019" name="Nat. Commun.">
        <title>Expansion of phycobilisome linker gene families in mesophilic red algae.</title>
        <authorList>
            <person name="Lee J."/>
            <person name="Kim D."/>
            <person name="Bhattacharya D."/>
            <person name="Yoon H.S."/>
        </authorList>
    </citation>
    <scope>NUCLEOTIDE SEQUENCE [LARGE SCALE GENOMIC DNA]</scope>
    <source>
        <strain evidence="2">CCMP 1328</strain>
    </source>
</reference>
<dbReference type="AlphaFoldDB" id="A0A5J4YYE3"/>
<evidence type="ECO:0000313" key="1">
    <source>
        <dbReference type="EMBL" id="KAA8496336.1"/>
    </source>
</evidence>